<keyword evidence="3" id="KW-1185">Reference proteome</keyword>
<dbReference type="Proteomes" id="UP001184230">
    <property type="component" value="Unassembled WGS sequence"/>
</dbReference>
<keyword evidence="1" id="KW-1133">Transmembrane helix</keyword>
<dbReference type="EMBL" id="JAVDRF010000003">
    <property type="protein sequence ID" value="MDR6536045.1"/>
    <property type="molecule type" value="Genomic_DNA"/>
</dbReference>
<comment type="caution">
    <text evidence="2">The sequence shown here is derived from an EMBL/GenBank/DDBJ whole genome shotgun (WGS) entry which is preliminary data.</text>
</comment>
<evidence type="ECO:0000256" key="1">
    <source>
        <dbReference type="SAM" id="Phobius"/>
    </source>
</evidence>
<organism evidence="2 3">
    <name type="scientific">Variovorax soli</name>
    <dbReference type="NCBI Taxonomy" id="376815"/>
    <lineage>
        <taxon>Bacteria</taxon>
        <taxon>Pseudomonadati</taxon>
        <taxon>Pseudomonadota</taxon>
        <taxon>Betaproteobacteria</taxon>
        <taxon>Burkholderiales</taxon>
        <taxon>Comamonadaceae</taxon>
        <taxon>Variovorax</taxon>
    </lineage>
</organism>
<sequence>MHKPDEIASKLLGQPYEALDERAKKVARHVAARKHIARNIAKDFDVKPSFGQRAADAVASFGGSWVFVGLFAATMLVWVGLNAFLLLSRGETFDPYPYILLNLFLSMLAAIQAPIILMSQNRQSEKDRITAEHDYEVNLKAELEIMLLHEKIDMLRETQWVELLKIQKEQLKLLAGLVEGATAAR</sequence>
<evidence type="ECO:0000313" key="3">
    <source>
        <dbReference type="Proteomes" id="UP001184230"/>
    </source>
</evidence>
<gene>
    <name evidence="2" type="ORF">J2739_001815</name>
</gene>
<evidence type="ECO:0000313" key="2">
    <source>
        <dbReference type="EMBL" id="MDR6536045.1"/>
    </source>
</evidence>
<dbReference type="PANTHER" id="PTHR41386:SF1">
    <property type="entry name" value="MEMBRANE PROTEIN"/>
    <property type="match status" value="1"/>
</dbReference>
<keyword evidence="1" id="KW-0472">Membrane</keyword>
<dbReference type="PANTHER" id="PTHR41386">
    <property type="entry name" value="INTEGRAL MEMBRANE PROTEIN-RELATED"/>
    <property type="match status" value="1"/>
</dbReference>
<reference evidence="2 3" key="1">
    <citation type="submission" date="2023-07" db="EMBL/GenBank/DDBJ databases">
        <title>Sorghum-associated microbial communities from plants grown in Nebraska, USA.</title>
        <authorList>
            <person name="Schachtman D."/>
        </authorList>
    </citation>
    <scope>NUCLEOTIDE SEQUENCE [LARGE SCALE GENOMIC DNA]</scope>
    <source>
        <strain evidence="2 3">DS1781</strain>
    </source>
</reference>
<dbReference type="InterPro" id="IPR010406">
    <property type="entry name" value="DUF1003"/>
</dbReference>
<dbReference type="RefSeq" id="WP_309900670.1">
    <property type="nucleotide sequence ID" value="NZ_JAVDRF010000003.1"/>
</dbReference>
<keyword evidence="1" id="KW-0812">Transmembrane</keyword>
<accession>A0ABU1NC57</accession>
<dbReference type="Pfam" id="PF06210">
    <property type="entry name" value="DUF1003"/>
    <property type="match status" value="1"/>
</dbReference>
<name>A0ABU1NC57_9BURK</name>
<feature type="transmembrane region" description="Helical" evidence="1">
    <location>
        <begin position="99"/>
        <end position="118"/>
    </location>
</feature>
<feature type="transmembrane region" description="Helical" evidence="1">
    <location>
        <begin position="57"/>
        <end position="79"/>
    </location>
</feature>
<protein>
    <submittedName>
        <fullName evidence="2">Membrane protein</fullName>
    </submittedName>
</protein>
<proteinExistence type="predicted"/>